<feature type="compositionally biased region" description="Basic and acidic residues" evidence="1">
    <location>
        <begin position="25"/>
        <end position="63"/>
    </location>
</feature>
<feature type="compositionally biased region" description="Polar residues" evidence="1">
    <location>
        <begin position="68"/>
        <end position="95"/>
    </location>
</feature>
<accession>A0A136IIN6</accession>
<organism evidence="2 3">
    <name type="scientific">Microdochium bolleyi</name>
    <dbReference type="NCBI Taxonomy" id="196109"/>
    <lineage>
        <taxon>Eukaryota</taxon>
        <taxon>Fungi</taxon>
        <taxon>Dikarya</taxon>
        <taxon>Ascomycota</taxon>
        <taxon>Pezizomycotina</taxon>
        <taxon>Sordariomycetes</taxon>
        <taxon>Xylariomycetidae</taxon>
        <taxon>Xylariales</taxon>
        <taxon>Microdochiaceae</taxon>
        <taxon>Microdochium</taxon>
    </lineage>
</organism>
<dbReference type="InParanoid" id="A0A136IIN6"/>
<evidence type="ECO:0000313" key="3">
    <source>
        <dbReference type="Proteomes" id="UP000070501"/>
    </source>
</evidence>
<evidence type="ECO:0000313" key="2">
    <source>
        <dbReference type="EMBL" id="KXJ84813.1"/>
    </source>
</evidence>
<dbReference type="EMBL" id="KQ964326">
    <property type="protein sequence ID" value="KXJ84813.1"/>
    <property type="molecule type" value="Genomic_DNA"/>
</dbReference>
<protein>
    <submittedName>
        <fullName evidence="2">Uncharacterized protein</fullName>
    </submittedName>
</protein>
<evidence type="ECO:0000256" key="1">
    <source>
        <dbReference type="SAM" id="MobiDB-lite"/>
    </source>
</evidence>
<sequence>MGKDEDEIESLRRQVREAQQIADAASRDQEVQRQRADQALRGEQREWERADIERRRAESERQRALANSGAQTTSGDAQGMSQPNPARQLYLSTSPAVPVMSTSMWPSSPVSPSPRLEPSQTLWIS</sequence>
<proteinExistence type="predicted"/>
<feature type="region of interest" description="Disordered" evidence="1">
    <location>
        <begin position="17"/>
        <end position="125"/>
    </location>
</feature>
<dbReference type="AlphaFoldDB" id="A0A136IIN6"/>
<dbReference type="Proteomes" id="UP000070501">
    <property type="component" value="Unassembled WGS sequence"/>
</dbReference>
<gene>
    <name evidence="2" type="ORF">Micbo1qcDRAFT_72865</name>
</gene>
<keyword evidence="3" id="KW-1185">Reference proteome</keyword>
<feature type="compositionally biased region" description="Low complexity" evidence="1">
    <location>
        <begin position="97"/>
        <end position="114"/>
    </location>
</feature>
<reference evidence="3" key="1">
    <citation type="submission" date="2016-02" db="EMBL/GenBank/DDBJ databases">
        <title>Draft genome sequence of Microdochium bolleyi, a fungal endophyte of beachgrass.</title>
        <authorList>
            <consortium name="DOE Joint Genome Institute"/>
            <person name="David A.S."/>
            <person name="May G."/>
            <person name="Haridas S."/>
            <person name="Lim J."/>
            <person name="Wang M."/>
            <person name="Labutti K."/>
            <person name="Lipzen A."/>
            <person name="Barry K."/>
            <person name="Grigoriev I.V."/>
        </authorList>
    </citation>
    <scope>NUCLEOTIDE SEQUENCE [LARGE SCALE GENOMIC DNA]</scope>
    <source>
        <strain evidence="3">J235TASD1</strain>
    </source>
</reference>
<name>A0A136IIN6_9PEZI</name>